<feature type="compositionally biased region" description="Polar residues" evidence="1">
    <location>
        <begin position="264"/>
        <end position="279"/>
    </location>
</feature>
<keyword evidence="3" id="KW-1185">Reference proteome</keyword>
<evidence type="ECO:0000313" key="2">
    <source>
        <dbReference type="EMBL" id="KAL3793216.1"/>
    </source>
</evidence>
<feature type="compositionally biased region" description="Pro residues" evidence="1">
    <location>
        <begin position="287"/>
        <end position="296"/>
    </location>
</feature>
<accession>A0ABD3Q0S3</accession>
<dbReference type="Proteomes" id="UP001516023">
    <property type="component" value="Unassembled WGS sequence"/>
</dbReference>
<dbReference type="EMBL" id="JABMIG020000093">
    <property type="protein sequence ID" value="KAL3793216.1"/>
    <property type="molecule type" value="Genomic_DNA"/>
</dbReference>
<comment type="caution">
    <text evidence="2">The sequence shown here is derived from an EMBL/GenBank/DDBJ whole genome shotgun (WGS) entry which is preliminary data.</text>
</comment>
<name>A0ABD3Q0S3_9STRA</name>
<sequence length="540" mass="60364">MRAGDASVLFRDAGGGGGELLEGLLGGGGSLFCLSLFDAGEYFDHDNFRCRRGNTSIMANTVATPDPPRSPSPQHHPRPSSRLVWSDSLNCQRNCTVSTMQFLIHVDHHAYKWESWDFGEGNKVESSRINEFVDLNRCVVCITSCTLAGVGAGVPVCKDNSEKTGSSVITKDRESTDTQMEEDVFHEEQYFWELDRLLAGHRGHPCPYPFCLLEQDKMPLPVLLLSLKVKSYRQSNQFHECELELCRQHCAKSNRKKAPKARVDTTSPSMNLESSNPFSTIARRPLPLQPQAPTPPSHNYEPDESKVWRAYVAQQHFSNRGQWWTTGKLRVLKRWGLTLIVGVCRAMIATTCNIASRRLGSVKFDHVYDLLEARAWVRSRGGATGTGGDGIPDQEQEGSETLSPLDEYWFNLGGSPFWRFCFSVAAGLPMGKEGPMFSGVAAWAAWSPPDRCRRSRRLLGRPPKSYYHLSCKLRQVTTSKVVSDDRVTTAKVVVTTPLRQPKSSVTTLLRQPKSLVTNWLRPFVVRSRIADDSKGPTDDN</sequence>
<organism evidence="2 3">
    <name type="scientific">Cyclotella cryptica</name>
    <dbReference type="NCBI Taxonomy" id="29204"/>
    <lineage>
        <taxon>Eukaryota</taxon>
        <taxon>Sar</taxon>
        <taxon>Stramenopiles</taxon>
        <taxon>Ochrophyta</taxon>
        <taxon>Bacillariophyta</taxon>
        <taxon>Coscinodiscophyceae</taxon>
        <taxon>Thalassiosirophycidae</taxon>
        <taxon>Stephanodiscales</taxon>
        <taxon>Stephanodiscaceae</taxon>
        <taxon>Cyclotella</taxon>
    </lineage>
</organism>
<evidence type="ECO:0000256" key="1">
    <source>
        <dbReference type="SAM" id="MobiDB-lite"/>
    </source>
</evidence>
<dbReference type="InterPro" id="IPR014743">
    <property type="entry name" value="Cl-channel_core"/>
</dbReference>
<proteinExistence type="predicted"/>
<gene>
    <name evidence="2" type="ORF">HJC23_000758</name>
</gene>
<reference evidence="2 3" key="1">
    <citation type="journal article" date="2020" name="G3 (Bethesda)">
        <title>Improved Reference Genome for Cyclotella cryptica CCMP332, a Model for Cell Wall Morphogenesis, Salinity Adaptation, and Lipid Production in Diatoms (Bacillariophyta).</title>
        <authorList>
            <person name="Roberts W.R."/>
            <person name="Downey K.M."/>
            <person name="Ruck E.C."/>
            <person name="Traller J.C."/>
            <person name="Alverson A.J."/>
        </authorList>
    </citation>
    <scope>NUCLEOTIDE SEQUENCE [LARGE SCALE GENOMIC DNA]</scope>
    <source>
        <strain evidence="2 3">CCMP332</strain>
    </source>
</reference>
<evidence type="ECO:0000313" key="3">
    <source>
        <dbReference type="Proteomes" id="UP001516023"/>
    </source>
</evidence>
<protein>
    <submittedName>
        <fullName evidence="2">Uncharacterized protein</fullName>
    </submittedName>
</protein>
<feature type="region of interest" description="Disordered" evidence="1">
    <location>
        <begin position="256"/>
        <end position="302"/>
    </location>
</feature>
<dbReference type="AlphaFoldDB" id="A0ABD3Q0S3"/>
<feature type="region of interest" description="Disordered" evidence="1">
    <location>
        <begin position="59"/>
        <end position="83"/>
    </location>
</feature>
<dbReference type="SUPFAM" id="SSF81340">
    <property type="entry name" value="Clc chloride channel"/>
    <property type="match status" value="1"/>
</dbReference>